<comment type="caution">
    <text evidence="1">The sequence shown here is derived from an EMBL/GenBank/DDBJ whole genome shotgun (WGS) entry which is preliminary data.</text>
</comment>
<dbReference type="SUPFAM" id="SSF56235">
    <property type="entry name" value="N-terminal nucleophile aminohydrolases (Ntn hydrolases)"/>
    <property type="match status" value="1"/>
</dbReference>
<dbReference type="InterPro" id="IPR043137">
    <property type="entry name" value="GGT_ssub_C"/>
</dbReference>
<dbReference type="PRINTS" id="PR01210">
    <property type="entry name" value="GGTRANSPTASE"/>
</dbReference>
<dbReference type="Gene3D" id="1.10.246.230">
    <property type="match status" value="1"/>
</dbReference>
<dbReference type="OrthoDB" id="9781342at2"/>
<dbReference type="EMBL" id="PDOF01000002">
    <property type="protein sequence ID" value="PYZ96921.1"/>
    <property type="molecule type" value="Genomic_DNA"/>
</dbReference>
<dbReference type="PANTHER" id="PTHR43881:SF1">
    <property type="entry name" value="GAMMA-GLUTAMYLTRANSPEPTIDASE (AFU_ORTHOLOGUE AFUA_4G13580)"/>
    <property type="match status" value="1"/>
</dbReference>
<organism evidence="1 2">
    <name type="scientific">Alteribacter lacisalsi</name>
    <dbReference type="NCBI Taxonomy" id="2045244"/>
    <lineage>
        <taxon>Bacteria</taxon>
        <taxon>Bacillati</taxon>
        <taxon>Bacillota</taxon>
        <taxon>Bacilli</taxon>
        <taxon>Bacillales</taxon>
        <taxon>Bacillaceae</taxon>
        <taxon>Alteribacter</taxon>
    </lineage>
</organism>
<protein>
    <submittedName>
        <fullName evidence="1">Gamma-glutamyltransferase</fullName>
    </submittedName>
</protein>
<sequence length="538" mass="58526">MVSFDSQHYPYSSQRMVTYAKKGMVATSQPLASQAGLDILKKGGNAIDAAIATAACLTVVEPTSNGIGGDAFALVWTKGELHGLNASGPAPNALSIDAVKEKGYKEMPTFGLTPVTVPGAPAAWAELSDKLGRLPLKDVLAPAVEYAREGYPLSPTLAFFWKKAEEAFREKLDGDEFAHWFTTFAPDGRAPEAGEMWKSEEHARTLELIGETNAEAFYKGEIADRIDSFSKEHGGFIRKEDLASYKPEWVKPISVNYKGYDVWEIPPNGQGIVALMALNMLKDDDFSAGRDDVDTLHRQIEAMKLAFADGHRYVTEESEMSVTSDDLLSPEYGRERRKLIGEHAMHPSAGEPPKGGTVYLATADDEGNMVSFIQSNYMGFGSGVVVPDTGIALQNRGHNFSLDQEHDNALKPGKRTFHTIIPGFLTKGNEAVGPFGVMGGFMQPQGHMQVVMSTVDFGLNPQAALDAPRWQWMKDRTVMFEQSFGAPVAQQLTRKGHDIQVAHMGGGFGRGQIIWRNPETGVLAGGTESRTDGSISAY</sequence>
<dbReference type="Gene3D" id="3.60.20.40">
    <property type="match status" value="1"/>
</dbReference>
<dbReference type="PANTHER" id="PTHR43881">
    <property type="entry name" value="GAMMA-GLUTAMYLTRANSPEPTIDASE (AFU_ORTHOLOGUE AFUA_4G13580)"/>
    <property type="match status" value="1"/>
</dbReference>
<reference evidence="1 2" key="1">
    <citation type="submission" date="2017-10" db="EMBL/GenBank/DDBJ databases">
        <title>Bacillus sp. nov., a halophilic bacterium isolated from a Yangshapao Lake.</title>
        <authorList>
            <person name="Wang H."/>
        </authorList>
    </citation>
    <scope>NUCLEOTIDE SEQUENCE [LARGE SCALE GENOMIC DNA]</scope>
    <source>
        <strain evidence="1 2">YSP-3</strain>
    </source>
</reference>
<dbReference type="RefSeq" id="WP_110520861.1">
    <property type="nucleotide sequence ID" value="NZ_PDOF01000002.1"/>
</dbReference>
<dbReference type="GO" id="GO:0016740">
    <property type="term" value="F:transferase activity"/>
    <property type="evidence" value="ECO:0007669"/>
    <property type="project" value="UniProtKB-KW"/>
</dbReference>
<dbReference type="InterPro" id="IPR029055">
    <property type="entry name" value="Ntn_hydrolases_N"/>
</dbReference>
<dbReference type="AlphaFoldDB" id="A0A2W0H7G3"/>
<dbReference type="Proteomes" id="UP000248066">
    <property type="component" value="Unassembled WGS sequence"/>
</dbReference>
<evidence type="ECO:0000313" key="1">
    <source>
        <dbReference type="EMBL" id="PYZ96921.1"/>
    </source>
</evidence>
<gene>
    <name evidence="1" type="ORF">CR205_14705</name>
</gene>
<dbReference type="Pfam" id="PF01019">
    <property type="entry name" value="G_glu_transpept"/>
    <property type="match status" value="1"/>
</dbReference>
<dbReference type="InterPro" id="IPR052896">
    <property type="entry name" value="GGT-like_enzyme"/>
</dbReference>
<name>A0A2W0H7G3_9BACI</name>
<evidence type="ECO:0000313" key="2">
    <source>
        <dbReference type="Proteomes" id="UP000248066"/>
    </source>
</evidence>
<keyword evidence="2" id="KW-1185">Reference proteome</keyword>
<accession>A0A2W0H7G3</accession>
<proteinExistence type="predicted"/>
<keyword evidence="1" id="KW-0808">Transferase</keyword>